<evidence type="ECO:0000313" key="3">
    <source>
        <dbReference type="EMBL" id="MFC3033039.1"/>
    </source>
</evidence>
<evidence type="ECO:0000256" key="1">
    <source>
        <dbReference type="SAM" id="SignalP"/>
    </source>
</evidence>
<dbReference type="RefSeq" id="WP_377124118.1">
    <property type="nucleotide sequence ID" value="NZ_JBHRSD010000017.1"/>
</dbReference>
<evidence type="ECO:0000313" key="4">
    <source>
        <dbReference type="Proteomes" id="UP001595453"/>
    </source>
</evidence>
<evidence type="ECO:0000259" key="2">
    <source>
        <dbReference type="Pfam" id="PF00144"/>
    </source>
</evidence>
<name>A0ABV7CK72_9GAMM</name>
<dbReference type="Proteomes" id="UP001595453">
    <property type="component" value="Unassembled WGS sequence"/>
</dbReference>
<dbReference type="PROSITE" id="PS51257">
    <property type="entry name" value="PROKAR_LIPOPROTEIN"/>
    <property type="match status" value="1"/>
</dbReference>
<dbReference type="Pfam" id="PF00144">
    <property type="entry name" value="Beta-lactamase"/>
    <property type="match status" value="1"/>
</dbReference>
<dbReference type="EMBL" id="JBHRSD010000017">
    <property type="protein sequence ID" value="MFC3033039.1"/>
    <property type="molecule type" value="Genomic_DNA"/>
</dbReference>
<feature type="chain" id="PRO_5046358912" evidence="1">
    <location>
        <begin position="28"/>
        <end position="409"/>
    </location>
</feature>
<dbReference type="InterPro" id="IPR001466">
    <property type="entry name" value="Beta-lactam-related"/>
</dbReference>
<gene>
    <name evidence="3" type="ORF">ACFOEE_10945</name>
</gene>
<feature type="domain" description="Beta-lactamase-related" evidence="2">
    <location>
        <begin position="105"/>
        <end position="393"/>
    </location>
</feature>
<comment type="caution">
    <text evidence="3">The sequence shown here is derived from an EMBL/GenBank/DDBJ whole genome shotgun (WGS) entry which is preliminary data.</text>
</comment>
<keyword evidence="3" id="KW-0378">Hydrolase</keyword>
<dbReference type="InterPro" id="IPR050789">
    <property type="entry name" value="Diverse_Enzym_Activities"/>
</dbReference>
<dbReference type="Gene3D" id="3.40.710.10">
    <property type="entry name" value="DD-peptidase/beta-lactamase superfamily"/>
    <property type="match status" value="1"/>
</dbReference>
<reference evidence="4" key="1">
    <citation type="journal article" date="2019" name="Int. J. Syst. Evol. Microbiol.">
        <title>The Global Catalogue of Microorganisms (GCM) 10K type strain sequencing project: providing services to taxonomists for standard genome sequencing and annotation.</title>
        <authorList>
            <consortium name="The Broad Institute Genomics Platform"/>
            <consortium name="The Broad Institute Genome Sequencing Center for Infectious Disease"/>
            <person name="Wu L."/>
            <person name="Ma J."/>
        </authorList>
    </citation>
    <scope>NUCLEOTIDE SEQUENCE [LARGE SCALE GENOMIC DNA]</scope>
    <source>
        <strain evidence="4">KCTC 42730</strain>
    </source>
</reference>
<protein>
    <submittedName>
        <fullName evidence="3">Serine hydrolase domain-containing protein</fullName>
        <ecNumber evidence="3">3.-.-.-</ecNumber>
    </submittedName>
</protein>
<accession>A0ABV7CK72</accession>
<organism evidence="3 4">
    <name type="scientific">Pseudoalteromonas fenneropenaei</name>
    <dbReference type="NCBI Taxonomy" id="1737459"/>
    <lineage>
        <taxon>Bacteria</taxon>
        <taxon>Pseudomonadati</taxon>
        <taxon>Pseudomonadota</taxon>
        <taxon>Gammaproteobacteria</taxon>
        <taxon>Alteromonadales</taxon>
        <taxon>Pseudoalteromonadaceae</taxon>
        <taxon>Pseudoalteromonas</taxon>
    </lineage>
</organism>
<proteinExistence type="predicted"/>
<dbReference type="InterPro" id="IPR012338">
    <property type="entry name" value="Beta-lactam/transpept-like"/>
</dbReference>
<dbReference type="EC" id="3.-.-.-" evidence="3"/>
<feature type="signal peptide" evidence="1">
    <location>
        <begin position="1"/>
        <end position="27"/>
    </location>
</feature>
<dbReference type="GO" id="GO:0016787">
    <property type="term" value="F:hydrolase activity"/>
    <property type="evidence" value="ECO:0007669"/>
    <property type="project" value="UniProtKB-KW"/>
</dbReference>
<dbReference type="SUPFAM" id="SSF56601">
    <property type="entry name" value="beta-lactamase/transpeptidase-like"/>
    <property type="match status" value="1"/>
</dbReference>
<keyword evidence="4" id="KW-1185">Reference proteome</keyword>
<dbReference type="PANTHER" id="PTHR43283:SF7">
    <property type="entry name" value="BETA-LACTAMASE-RELATED DOMAIN-CONTAINING PROTEIN"/>
    <property type="match status" value="1"/>
</dbReference>
<keyword evidence="1" id="KW-0732">Signal</keyword>
<sequence>MNYQLKLNTLCIATLLVGVSCLNVAHAEPNQKLAPEASAPEASAAEAKLGYRELPTLSQAFIDASPEQRKDGIQVGKLGVDGGNKDMIVKLAKDIAAGQFGVYDSLLIIHQGKLLFESYYSRGRINLPHGQASATKAYTALALGRAIQLGYLSMADLDKPIYSFLKDLEPAKFAQGVEKITLADALTMRTGLRISKEQEEELKKNPARLKGQGQIQAYFEVTEPVTAAGQTFKYGDGPEFVMHVLEAVVPGTAQDFIKKELLDKLGIVNYHWRMNEFTGLPEAGWRTKMTSRDMAKWGTLVMNKGKWQGEQLIPTAYIAAATSPQLLTGDEDIYGGGKDVAKQGYGYFFWNSELRVGNKSYYSASAQGGGGQFIVLLEELDLMLVVTANNNDNSTLQLVAERVIPAFTL</sequence>
<dbReference type="PANTHER" id="PTHR43283">
    <property type="entry name" value="BETA-LACTAMASE-RELATED"/>
    <property type="match status" value="1"/>
</dbReference>